<dbReference type="AlphaFoldDB" id="A0A109DGD1"/>
<sequence>MIKKDETLKLKNELEKVRFSKDVIDNPNLVRILDRTIDQAENNDSALYIGSRLYYQLQQYEFAKNFNAPKVIHDLQATLAGYAGQSSSSMT</sequence>
<dbReference type="GO" id="GO:0030153">
    <property type="term" value="P:bacteriocin immunity"/>
    <property type="evidence" value="ECO:0007669"/>
    <property type="project" value="UniProtKB-KW"/>
</dbReference>
<dbReference type="PATRIC" id="fig|47770.28.peg.49"/>
<protein>
    <submittedName>
        <fullName evidence="2">Uncharacterized protein</fullName>
    </submittedName>
</protein>
<organism evidence="2 4">
    <name type="scientific">Lactobacillus crispatus</name>
    <dbReference type="NCBI Taxonomy" id="47770"/>
    <lineage>
        <taxon>Bacteria</taxon>
        <taxon>Bacillati</taxon>
        <taxon>Bacillota</taxon>
        <taxon>Bacilli</taxon>
        <taxon>Lactobacillales</taxon>
        <taxon>Lactobacillaceae</taxon>
        <taxon>Lactobacillus</taxon>
    </lineage>
</organism>
<evidence type="ECO:0000313" key="3">
    <source>
        <dbReference type="EMBL" id="TDN29908.1"/>
    </source>
</evidence>
<dbReference type="EMBL" id="LJGP01000001">
    <property type="protein sequence ID" value="KWU04964.1"/>
    <property type="molecule type" value="Genomic_DNA"/>
</dbReference>
<dbReference type="SUPFAM" id="SSF109797">
    <property type="entry name" value="Bacteriocin immunity protein-like"/>
    <property type="match status" value="1"/>
</dbReference>
<dbReference type="Proteomes" id="UP000295195">
    <property type="component" value="Unassembled WGS sequence"/>
</dbReference>
<dbReference type="InterPro" id="IPR023130">
    <property type="entry name" value="Ta0600-like_sf"/>
</dbReference>
<evidence type="ECO:0000256" key="1">
    <source>
        <dbReference type="ARBA" id="ARBA00023025"/>
    </source>
</evidence>
<dbReference type="Pfam" id="PF08951">
    <property type="entry name" value="EntA_Immun"/>
    <property type="match status" value="1"/>
</dbReference>
<dbReference type="EMBL" id="NKLP01000167">
    <property type="protein sequence ID" value="TDN29908.1"/>
    <property type="molecule type" value="Genomic_DNA"/>
</dbReference>
<accession>A0A109DGD1</accession>
<keyword evidence="1" id="KW-0079">Bacteriocin immunity</keyword>
<reference evidence="3 5" key="2">
    <citation type="submission" date="2017-06" db="EMBL/GenBank/DDBJ databases">
        <authorList>
            <person name="Swanenburg J."/>
            <person name="Kort R."/>
        </authorList>
    </citation>
    <scope>NUCLEOTIDE SEQUENCE [LARGE SCALE GENOMIC DNA]</scope>
    <source>
        <strain evidence="3 5">RL05</strain>
    </source>
</reference>
<reference evidence="2 4" key="1">
    <citation type="journal article" date="2016" name="Microbiology (Mosc.)">
        <title>Comparison of Lactobacillus crispatus isolates from Lactobacillus-dominated vaginal microbiomes with isolates from microbiomes containing bacterial vaginosis-associated bacteria.</title>
        <authorList>
            <person name="Abdelmaksoud A.A."/>
            <person name="Koparde V.N."/>
            <person name="Sheth N.U."/>
            <person name="Serrano M.G."/>
            <person name="Glascock A.L."/>
            <person name="Fettweis J.M."/>
            <person name="Strauss Iii J.F."/>
            <person name="Buck G.A."/>
            <person name="Jefferson K.K."/>
        </authorList>
    </citation>
    <scope>NUCLEOTIDE SEQUENCE [LARGE SCALE GENOMIC DNA]</scope>
    <source>
        <strain evidence="2 4">VMC3</strain>
    </source>
</reference>
<dbReference type="RefSeq" id="WP_005723823.1">
    <property type="nucleotide sequence ID" value="NZ_AP025162.1"/>
</dbReference>
<evidence type="ECO:0000313" key="4">
    <source>
        <dbReference type="Proteomes" id="UP000067598"/>
    </source>
</evidence>
<evidence type="ECO:0000313" key="5">
    <source>
        <dbReference type="Proteomes" id="UP000295195"/>
    </source>
</evidence>
<proteinExistence type="predicted"/>
<gene>
    <name evidence="2" type="ORF">AEL95_00225</name>
    <name evidence="3" type="ORF">CEE75_09290</name>
</gene>
<comment type="caution">
    <text evidence="2">The sequence shown here is derived from an EMBL/GenBank/DDBJ whole genome shotgun (WGS) entry which is preliminary data.</text>
</comment>
<dbReference type="Proteomes" id="UP000067598">
    <property type="component" value="Unassembled WGS sequence"/>
</dbReference>
<name>A0A109DGD1_9LACO</name>
<dbReference type="Gene3D" id="1.20.1440.50">
    <property type="entry name" value="Ta0600-like"/>
    <property type="match status" value="1"/>
</dbReference>
<evidence type="ECO:0000313" key="2">
    <source>
        <dbReference type="EMBL" id="KWU04964.1"/>
    </source>
</evidence>
<dbReference type="InterPro" id="IPR015046">
    <property type="entry name" value="LciA_Immunity-like"/>
</dbReference>